<organism evidence="15 16">
    <name type="scientific">Roseospira navarrensis</name>
    <dbReference type="NCBI Taxonomy" id="140058"/>
    <lineage>
        <taxon>Bacteria</taxon>
        <taxon>Pseudomonadati</taxon>
        <taxon>Pseudomonadota</taxon>
        <taxon>Alphaproteobacteria</taxon>
        <taxon>Rhodospirillales</taxon>
        <taxon>Rhodospirillaceae</taxon>
        <taxon>Roseospira</taxon>
    </lineage>
</organism>
<evidence type="ECO:0000256" key="10">
    <source>
        <dbReference type="ARBA" id="ARBA00037576"/>
    </source>
</evidence>
<evidence type="ECO:0000256" key="2">
    <source>
        <dbReference type="ARBA" id="ARBA00008467"/>
    </source>
</evidence>
<gene>
    <name evidence="15" type="ORF">GHC57_12420</name>
</gene>
<dbReference type="PANTHER" id="PTHR11712:SF352">
    <property type="entry name" value="3-OXOACYL-[ACYL-CARRIER-PROTEIN] SYNTHASE"/>
    <property type="match status" value="1"/>
</dbReference>
<dbReference type="PROSITE" id="PS00098">
    <property type="entry name" value="THIOLASE_1"/>
    <property type="match status" value="1"/>
</dbReference>
<dbReference type="InterPro" id="IPR020841">
    <property type="entry name" value="PKS_Beta-ketoAc_synthase_dom"/>
</dbReference>
<keyword evidence="16" id="KW-1185">Reference proteome</keyword>
<evidence type="ECO:0000256" key="3">
    <source>
        <dbReference type="ARBA" id="ARBA00022458"/>
    </source>
</evidence>
<evidence type="ECO:0000256" key="9">
    <source>
        <dbReference type="ARBA" id="ARBA00023136"/>
    </source>
</evidence>
<proteinExistence type="inferred from homology"/>
<dbReference type="InterPro" id="IPR016039">
    <property type="entry name" value="Thiolase-like"/>
</dbReference>
<dbReference type="Pfam" id="PF02801">
    <property type="entry name" value="Ketoacyl-synt_C"/>
    <property type="match status" value="1"/>
</dbReference>
<sequence length="406" mass="41872">MTRVAITGMGVVSAIGNDIETFRRALHDTTGGLAPAQGLDEVPKGITVVGQVRDFDAEARFGRDRLALLDPFSQFAMAAADEAIGMAGLDFRADPAMGQRTACIIGTGGAGIATLQEGFVRLYRDGKHRVNPFTVPRYMGNAACSQVTMAHGITGPSFAVTSACATANHAIGLGFHMVRGGVADRAVVGGTDALVNFGNLKAWEALRVVSRDTCRPFSKDRTGMVVGEGAGVFVLERWDDAVARGAPILAEMIGFGMSADAGDITFPSVEGASRAVQACLDDAGLTAADVDHINAHGTATTANDATEAKVIRAVFGDAADRLAVSSTKSFHGHGLGAAGGLELVAAIVAAQDGFVPPTLNLTELDPECPLDVVTGTGRAMDVRTVVSNSFAFGGLNAVLAIRRAEG</sequence>
<feature type="domain" description="Ketosynthase family 3 (KS3)" evidence="14">
    <location>
        <begin position="1"/>
        <end position="403"/>
    </location>
</feature>
<dbReference type="GO" id="GO:0006633">
    <property type="term" value="P:fatty acid biosynthetic process"/>
    <property type="evidence" value="ECO:0007669"/>
    <property type="project" value="InterPro"/>
</dbReference>
<dbReference type="Proteomes" id="UP000434582">
    <property type="component" value="Unassembled WGS sequence"/>
</dbReference>
<evidence type="ECO:0000256" key="7">
    <source>
        <dbReference type="ARBA" id="ARBA00022692"/>
    </source>
</evidence>
<reference evidence="15 16" key="1">
    <citation type="submission" date="2019-10" db="EMBL/GenBank/DDBJ databases">
        <title>Draft whole-genome sequence of the purple nonsulfur photosynthetic bacterium Roseospira navarrensis DSM 15114.</title>
        <authorList>
            <person name="Kyndt J.A."/>
            <person name="Meyer T.E."/>
        </authorList>
    </citation>
    <scope>NUCLEOTIDE SEQUENCE [LARGE SCALE GENOMIC DNA]</scope>
    <source>
        <strain evidence="15 16">DSM 15114</strain>
    </source>
</reference>
<keyword evidence="9" id="KW-0472">Membrane</keyword>
<keyword evidence="8" id="KW-1133">Transmembrane helix</keyword>
<dbReference type="InterPro" id="IPR014031">
    <property type="entry name" value="Ketoacyl_synth_C"/>
</dbReference>
<dbReference type="InterPro" id="IPR000794">
    <property type="entry name" value="Beta-ketoacyl_synthase"/>
</dbReference>
<evidence type="ECO:0000256" key="13">
    <source>
        <dbReference type="RuleBase" id="RU003694"/>
    </source>
</evidence>
<dbReference type="InterPro" id="IPR018201">
    <property type="entry name" value="Ketoacyl_synth_AS"/>
</dbReference>
<evidence type="ECO:0000313" key="15">
    <source>
        <dbReference type="EMBL" id="MQX37324.1"/>
    </source>
</evidence>
<evidence type="ECO:0000313" key="16">
    <source>
        <dbReference type="Proteomes" id="UP000434582"/>
    </source>
</evidence>
<dbReference type="PANTHER" id="PTHR11712">
    <property type="entry name" value="POLYKETIDE SYNTHASE-RELATED"/>
    <property type="match status" value="1"/>
</dbReference>
<dbReference type="EMBL" id="WIVE01000039">
    <property type="protein sequence ID" value="MQX37324.1"/>
    <property type="molecule type" value="Genomic_DNA"/>
</dbReference>
<dbReference type="AlphaFoldDB" id="A0A7X1ZG01"/>
<evidence type="ECO:0000256" key="6">
    <source>
        <dbReference type="ARBA" id="ARBA00022679"/>
    </source>
</evidence>
<evidence type="ECO:0000256" key="12">
    <source>
        <dbReference type="ARBA" id="ARBA00041756"/>
    </source>
</evidence>
<dbReference type="PROSITE" id="PS52004">
    <property type="entry name" value="KS3_2"/>
    <property type="match status" value="1"/>
</dbReference>
<name>A0A7X1ZG01_9PROT</name>
<dbReference type="Gene3D" id="3.40.47.10">
    <property type="match status" value="2"/>
</dbReference>
<accession>A0A7X1ZG01</accession>
<comment type="function">
    <text evidence="10">Proposed to synthesize NOD factor fatty acyl chain. Involved in the synthesis of a highly unsaturated fatty acid moiety, which forms part of a lipo-oligosaccharide that is responsible for host specificity.</text>
</comment>
<protein>
    <recommendedName>
        <fullName evidence="11">Nodulation protein E</fullName>
    </recommendedName>
    <alternativeName>
        <fullName evidence="12">Host-specificity of nodulation protein B</fullName>
    </alternativeName>
</protein>
<dbReference type="GO" id="GO:0004315">
    <property type="term" value="F:3-oxoacyl-[acyl-carrier-protein] synthase activity"/>
    <property type="evidence" value="ECO:0007669"/>
    <property type="project" value="InterPro"/>
</dbReference>
<dbReference type="PROSITE" id="PS00606">
    <property type="entry name" value="KS3_1"/>
    <property type="match status" value="1"/>
</dbReference>
<keyword evidence="5" id="KW-0997">Cell inner membrane</keyword>
<comment type="subcellular location">
    <subcellularLocation>
        <location evidence="1">Cell inner membrane</location>
    </subcellularLocation>
</comment>
<dbReference type="GO" id="GO:0005886">
    <property type="term" value="C:plasma membrane"/>
    <property type="evidence" value="ECO:0007669"/>
    <property type="project" value="UniProtKB-SubCell"/>
</dbReference>
<dbReference type="SMART" id="SM00825">
    <property type="entry name" value="PKS_KS"/>
    <property type="match status" value="1"/>
</dbReference>
<keyword evidence="7" id="KW-0812">Transmembrane</keyword>
<evidence type="ECO:0000256" key="4">
    <source>
        <dbReference type="ARBA" id="ARBA00022475"/>
    </source>
</evidence>
<evidence type="ECO:0000256" key="8">
    <source>
        <dbReference type="ARBA" id="ARBA00022989"/>
    </source>
</evidence>
<evidence type="ECO:0000256" key="1">
    <source>
        <dbReference type="ARBA" id="ARBA00004533"/>
    </source>
</evidence>
<dbReference type="Pfam" id="PF00109">
    <property type="entry name" value="ketoacyl-synt"/>
    <property type="match status" value="1"/>
</dbReference>
<evidence type="ECO:0000256" key="5">
    <source>
        <dbReference type="ARBA" id="ARBA00022519"/>
    </source>
</evidence>
<dbReference type="RefSeq" id="WP_153344690.1">
    <property type="nucleotide sequence ID" value="NZ_WIVE01000039.1"/>
</dbReference>
<dbReference type="OrthoDB" id="9808669at2"/>
<evidence type="ECO:0000259" key="14">
    <source>
        <dbReference type="PROSITE" id="PS52004"/>
    </source>
</evidence>
<evidence type="ECO:0000256" key="11">
    <source>
        <dbReference type="ARBA" id="ARBA00039445"/>
    </source>
</evidence>
<keyword evidence="3" id="KW-0536">Nodulation</keyword>
<comment type="caution">
    <text evidence="15">The sequence shown here is derived from an EMBL/GenBank/DDBJ whole genome shotgun (WGS) entry which is preliminary data.</text>
</comment>
<dbReference type="SUPFAM" id="SSF53901">
    <property type="entry name" value="Thiolase-like"/>
    <property type="match status" value="2"/>
</dbReference>
<keyword evidence="4" id="KW-1003">Cell membrane</keyword>
<dbReference type="InterPro" id="IPR020615">
    <property type="entry name" value="Thiolase_acyl_enz_int_AS"/>
</dbReference>
<dbReference type="CDD" id="cd00834">
    <property type="entry name" value="KAS_I_II"/>
    <property type="match status" value="1"/>
</dbReference>
<comment type="similarity">
    <text evidence="2 13">Belongs to the thiolase-like superfamily. Beta-ketoacyl-ACP synthases family.</text>
</comment>
<keyword evidence="6 13" id="KW-0808">Transferase</keyword>
<dbReference type="InterPro" id="IPR014030">
    <property type="entry name" value="Ketoacyl_synth_N"/>
</dbReference>